<dbReference type="Proteomes" id="UP001523392">
    <property type="component" value="Unassembled WGS sequence"/>
</dbReference>
<dbReference type="EMBL" id="JAFIRR010000086">
    <property type="protein sequence ID" value="MCO6417289.1"/>
    <property type="molecule type" value="Genomic_DNA"/>
</dbReference>
<comment type="similarity">
    <text evidence="1">Belongs to the leucine-binding protein family.</text>
</comment>
<keyword evidence="2" id="KW-0813">Transport</keyword>
<dbReference type="SUPFAM" id="SSF53822">
    <property type="entry name" value="Periplasmic binding protein-like I"/>
    <property type="match status" value="1"/>
</dbReference>
<reference evidence="7 8" key="1">
    <citation type="submission" date="2021-12" db="EMBL/GenBank/DDBJ databases">
        <title>Siccirubricoccus leaddurans sp. nov., a high concentration Zn2+ tolerance bacterium.</title>
        <authorList>
            <person name="Cao Y."/>
        </authorList>
    </citation>
    <scope>NUCLEOTIDE SEQUENCE [LARGE SCALE GENOMIC DNA]</scope>
    <source>
        <strain evidence="7 8">KC 17139</strain>
    </source>
</reference>
<dbReference type="InterPro" id="IPR028081">
    <property type="entry name" value="Leu-bd"/>
</dbReference>
<keyword evidence="8" id="KW-1185">Reference proteome</keyword>
<organism evidence="7 8">
    <name type="scientific">Siccirubricoccus soli</name>
    <dbReference type="NCBI Taxonomy" id="2899147"/>
    <lineage>
        <taxon>Bacteria</taxon>
        <taxon>Pseudomonadati</taxon>
        <taxon>Pseudomonadota</taxon>
        <taxon>Alphaproteobacteria</taxon>
        <taxon>Acetobacterales</taxon>
        <taxon>Roseomonadaceae</taxon>
        <taxon>Siccirubricoccus</taxon>
    </lineage>
</organism>
<evidence type="ECO:0000256" key="2">
    <source>
        <dbReference type="ARBA" id="ARBA00022448"/>
    </source>
</evidence>
<comment type="caution">
    <text evidence="7">The sequence shown here is derived from an EMBL/GenBank/DDBJ whole genome shotgun (WGS) entry which is preliminary data.</text>
</comment>
<evidence type="ECO:0000313" key="8">
    <source>
        <dbReference type="Proteomes" id="UP001523392"/>
    </source>
</evidence>
<dbReference type="InterPro" id="IPR051010">
    <property type="entry name" value="BCAA_transport"/>
</dbReference>
<name>A0ABT1D5Z2_9PROT</name>
<dbReference type="InterPro" id="IPR000709">
    <property type="entry name" value="Leu_Ile_Val-bd"/>
</dbReference>
<sequence>MTITRRALALGGTSLAAGAAFSTHLATPALAQNEPIRIGWLAALTGPSSAPGIGFNRGVLFAAEAINAAGGVKGRRVEIITRDTQGDPTKAVNATQEMISQLRVHAIWGPTNSGESLAVTAIMARAKMPNIHPCVVDTLIDERRYPNAFRLTPSNTQWDDAVRSYCLTRVNAKKVAVIGDTTGYGVSAVNASVAAFQRDKAEVVYKANIDATQPDMTPDMLRARNAGAEAIVFWSVSTGLIARLLNTRANMNWDVPFVGHPAMSSGEVGSLVERPANWEKVYAIGYKSCSYDASGNLPPRTAELVRRLAGKVNLQDSLLWWVSSAIDAVELIAKAVEASNSTAKEAIIEHWNGLKAYPGYYGTYTYSPTQHNGYPTEEVVMSAANSAKNGAFALAPGY</sequence>
<dbReference type="Pfam" id="PF13458">
    <property type="entry name" value="Peripla_BP_6"/>
    <property type="match status" value="1"/>
</dbReference>
<evidence type="ECO:0000256" key="5">
    <source>
        <dbReference type="SAM" id="SignalP"/>
    </source>
</evidence>
<feature type="signal peptide" evidence="5">
    <location>
        <begin position="1"/>
        <end position="31"/>
    </location>
</feature>
<gene>
    <name evidence="7" type="ORF">JYK14_14100</name>
</gene>
<evidence type="ECO:0000259" key="6">
    <source>
        <dbReference type="Pfam" id="PF13458"/>
    </source>
</evidence>
<dbReference type="InterPro" id="IPR028082">
    <property type="entry name" value="Peripla_BP_I"/>
</dbReference>
<dbReference type="InterPro" id="IPR006311">
    <property type="entry name" value="TAT_signal"/>
</dbReference>
<proteinExistence type="inferred from homology"/>
<keyword evidence="3 5" id="KW-0732">Signal</keyword>
<dbReference type="PANTHER" id="PTHR30483:SF6">
    <property type="entry name" value="PERIPLASMIC BINDING PROTEIN OF ABC TRANSPORTER FOR NATURAL AMINO ACIDS"/>
    <property type="match status" value="1"/>
</dbReference>
<keyword evidence="4" id="KW-0029">Amino-acid transport</keyword>
<evidence type="ECO:0000256" key="1">
    <source>
        <dbReference type="ARBA" id="ARBA00010062"/>
    </source>
</evidence>
<protein>
    <submittedName>
        <fullName evidence="7">ABC transporter substrate-binding protein</fullName>
    </submittedName>
</protein>
<dbReference type="RefSeq" id="WP_252953920.1">
    <property type="nucleotide sequence ID" value="NZ_JAFIRR010000086.1"/>
</dbReference>
<dbReference type="PANTHER" id="PTHR30483">
    <property type="entry name" value="LEUCINE-SPECIFIC-BINDING PROTEIN"/>
    <property type="match status" value="1"/>
</dbReference>
<dbReference type="Gene3D" id="3.40.50.2300">
    <property type="match status" value="2"/>
</dbReference>
<feature type="chain" id="PRO_5047254153" evidence="5">
    <location>
        <begin position="32"/>
        <end position="398"/>
    </location>
</feature>
<accession>A0ABT1D5Z2</accession>
<evidence type="ECO:0000256" key="4">
    <source>
        <dbReference type="ARBA" id="ARBA00022970"/>
    </source>
</evidence>
<evidence type="ECO:0000313" key="7">
    <source>
        <dbReference type="EMBL" id="MCO6417289.1"/>
    </source>
</evidence>
<evidence type="ECO:0000256" key="3">
    <source>
        <dbReference type="ARBA" id="ARBA00022729"/>
    </source>
</evidence>
<dbReference type="PROSITE" id="PS51318">
    <property type="entry name" value="TAT"/>
    <property type="match status" value="1"/>
</dbReference>
<feature type="domain" description="Leucine-binding protein" evidence="6">
    <location>
        <begin position="35"/>
        <end position="372"/>
    </location>
</feature>
<dbReference type="PRINTS" id="PR00337">
    <property type="entry name" value="LEUILEVALBP"/>
</dbReference>